<organism evidence="2">
    <name type="scientific">Tetraselmis sp. GSL018</name>
    <dbReference type="NCBI Taxonomy" id="582737"/>
    <lineage>
        <taxon>Eukaryota</taxon>
        <taxon>Viridiplantae</taxon>
        <taxon>Chlorophyta</taxon>
        <taxon>core chlorophytes</taxon>
        <taxon>Chlorodendrophyceae</taxon>
        <taxon>Chlorodendrales</taxon>
        <taxon>Chlorodendraceae</taxon>
        <taxon>Tetraselmis</taxon>
    </lineage>
</organism>
<evidence type="ECO:0000313" key="2">
    <source>
        <dbReference type="EMBL" id="JAC67190.1"/>
    </source>
</evidence>
<name>A0A061R965_9CHLO</name>
<dbReference type="InterPro" id="IPR006342">
    <property type="entry name" value="FkbM_mtfrase"/>
</dbReference>
<dbReference type="EMBL" id="GBEZ01019360">
    <property type="protein sequence ID" value="JAC67190.1"/>
    <property type="molecule type" value="Transcribed_RNA"/>
</dbReference>
<dbReference type="Pfam" id="PF05050">
    <property type="entry name" value="Methyltransf_21"/>
    <property type="match status" value="1"/>
</dbReference>
<dbReference type="Gene3D" id="3.40.50.150">
    <property type="entry name" value="Vaccinia Virus protein VP39"/>
    <property type="match status" value="1"/>
</dbReference>
<accession>A0A061R965</accession>
<evidence type="ECO:0000259" key="1">
    <source>
        <dbReference type="Pfam" id="PF05050"/>
    </source>
</evidence>
<feature type="domain" description="Methyltransferase FkbM" evidence="1">
    <location>
        <begin position="114"/>
        <end position="287"/>
    </location>
</feature>
<dbReference type="PANTHER" id="PTHR44843">
    <property type="entry name" value="METHYLTRANSFERASE"/>
    <property type="match status" value="1"/>
</dbReference>
<dbReference type="AlphaFoldDB" id="A0A061R965"/>
<reference evidence="2" key="1">
    <citation type="submission" date="2014-05" db="EMBL/GenBank/DDBJ databases">
        <title>The transcriptome of the halophilic microalga Tetraselmis sp. GSL018 isolated from the Great Salt Lake, Utah.</title>
        <authorList>
            <person name="Jinkerson R.E."/>
            <person name="D'Adamo S."/>
            <person name="Posewitz M.C."/>
        </authorList>
    </citation>
    <scope>NUCLEOTIDE SEQUENCE</scope>
    <source>
        <strain evidence="2">GSL018</strain>
    </source>
</reference>
<dbReference type="InterPro" id="IPR029063">
    <property type="entry name" value="SAM-dependent_MTases_sf"/>
</dbReference>
<gene>
    <name evidence="2" type="ORF">TSPGSL018_11761</name>
</gene>
<dbReference type="PANTHER" id="PTHR44843:SF14">
    <property type="entry name" value="METHYLTRANSFERASE TYPE 11 DOMAIN-CONTAINING PROTEIN"/>
    <property type="match status" value="1"/>
</dbReference>
<proteinExistence type="predicted"/>
<dbReference type="NCBIfam" id="TIGR01444">
    <property type="entry name" value="fkbM_fam"/>
    <property type="match status" value="1"/>
</dbReference>
<dbReference type="SUPFAM" id="SSF53335">
    <property type="entry name" value="S-adenosyl-L-methionine-dependent methyltransferases"/>
    <property type="match status" value="1"/>
</dbReference>
<protein>
    <recommendedName>
        <fullName evidence="1">Methyltransferase FkbM domain-containing protein</fullName>
    </recommendedName>
</protein>
<sequence>MTNLPWCVASWECPVFEKKVRFLLVVLAILLLVGTRQLCIQHFVPATGKVRTTASQFPAGYQVVQEREHVPAAWYHGGILDTSSFQQQNLRNDGVGTVGAISDSGICGRKIFLDLGAHDGSSIPSFVPVKELNEWFIYAWEPNPKHFESLRLLKHRFKLFRHIPRAVWISSSEMSLYLDKSKAEMKGTGLVFKEYGSKHSVHNILRVNCTDIHSWILENTCEQDKIIMKMDIEGAEFEVLRRMILFGSICRVQLLYIEFHSRLDPLQQQEKNRVPTSFQEVVAYLLRYCPHPVALHLIE</sequence>